<keyword evidence="10" id="KW-0862">Zinc</keyword>
<dbReference type="STRING" id="4537.A0A0E0L0G4"/>
<sequence length="408" mass="46080">MADRKTLPSPSASASASTDSSSPPPQLPPPPDAWAAEYRRFHPQWESMRDSSKIAIPVSISRVNQFDAARLDVEMSAMLKEQLVKVFSLVKPGLLFQYEPELDAFLEFLIWRFSIWVDKPTPGNALMNLRYRDERAAPITGKAVRTGLEGPGLSVSQKVLYCISTVGGQYIWSRLQSFSAFRRWGDSEQRPLARRAWGLVQHAEGLYRASSFFNLLLFLYGARYKTIVERILKARLVYESPNMNRAVSFEYMNRQLVWNEFSEMLLLLLPLLNSSSVKKFLLPFSKDKSASSSGDEADCPICRSSPSIPFVALPCIAITACKHVVQPQARIDVQGVTRLLLQFKDKDQIEEQTKKQRRSNEAAEERDWTEKELGTSGSEGAGDDGLQKEERREELSTTATRRECEGRG</sequence>
<dbReference type="eggNOG" id="KOG2879">
    <property type="taxonomic scope" value="Eukaryota"/>
</dbReference>
<feature type="domain" description="Pex N-terminal" evidence="19">
    <location>
        <begin position="72"/>
        <end position="284"/>
    </location>
</feature>
<feature type="compositionally biased region" description="Low complexity" evidence="18">
    <location>
        <begin position="8"/>
        <end position="21"/>
    </location>
</feature>
<evidence type="ECO:0000256" key="2">
    <source>
        <dbReference type="ARBA" id="ARBA00004906"/>
    </source>
</evidence>
<dbReference type="EnsemblPlants" id="OPUNC05G08440.1">
    <property type="protein sequence ID" value="OPUNC05G08440.1"/>
    <property type="gene ID" value="OPUNC05G08440"/>
</dbReference>
<dbReference type="PANTHER" id="PTHR48178">
    <property type="entry name" value="PEROXISOME BIOGENESIS FACTOR 2"/>
    <property type="match status" value="1"/>
</dbReference>
<dbReference type="InterPro" id="IPR006845">
    <property type="entry name" value="Pex_N"/>
</dbReference>
<feature type="compositionally biased region" description="Basic and acidic residues" evidence="18">
    <location>
        <begin position="385"/>
        <end position="408"/>
    </location>
</feature>
<evidence type="ECO:0000256" key="17">
    <source>
        <dbReference type="ARBA" id="ARBA00034523"/>
    </source>
</evidence>
<dbReference type="Pfam" id="PF04757">
    <property type="entry name" value="Pex2_Pex12"/>
    <property type="match status" value="1"/>
</dbReference>
<evidence type="ECO:0000256" key="15">
    <source>
        <dbReference type="ARBA" id="ARBA00032511"/>
    </source>
</evidence>
<evidence type="ECO:0000313" key="20">
    <source>
        <dbReference type="EnsemblPlants" id="OPUNC05G08440.1"/>
    </source>
</evidence>
<feature type="region of interest" description="Disordered" evidence="18">
    <location>
        <begin position="1"/>
        <end position="34"/>
    </location>
</feature>
<keyword evidence="4" id="KW-0813">Transport</keyword>
<dbReference type="PANTHER" id="PTHR48178:SF1">
    <property type="entry name" value="PEROXISOME BIOGENESIS FACTOR 2"/>
    <property type="match status" value="1"/>
</dbReference>
<keyword evidence="21" id="KW-1185">Reference proteome</keyword>
<evidence type="ECO:0000256" key="13">
    <source>
        <dbReference type="ARBA" id="ARBA00023136"/>
    </source>
</evidence>
<dbReference type="AlphaFoldDB" id="A0A0E0L0G4"/>
<dbReference type="GO" id="GO:0009640">
    <property type="term" value="P:photomorphogenesis"/>
    <property type="evidence" value="ECO:0007669"/>
    <property type="project" value="EnsemblPlants"/>
</dbReference>
<evidence type="ECO:0000256" key="6">
    <source>
        <dbReference type="ARBA" id="ARBA00022692"/>
    </source>
</evidence>
<keyword evidence="7" id="KW-0479">Metal-binding</keyword>
<evidence type="ECO:0000256" key="12">
    <source>
        <dbReference type="ARBA" id="ARBA00022989"/>
    </source>
</evidence>
<reference evidence="20" key="2">
    <citation type="submission" date="2018-05" db="EMBL/GenBank/DDBJ databases">
        <title>OpunRS2 (Oryza punctata Reference Sequence Version 2).</title>
        <authorList>
            <person name="Zhang J."/>
            <person name="Kudrna D."/>
            <person name="Lee S."/>
            <person name="Talag J."/>
            <person name="Welchert J."/>
            <person name="Wing R.A."/>
        </authorList>
    </citation>
    <scope>NUCLEOTIDE SEQUENCE [LARGE SCALE GENOMIC DNA]</scope>
</reference>
<evidence type="ECO:0000256" key="11">
    <source>
        <dbReference type="ARBA" id="ARBA00022927"/>
    </source>
</evidence>
<keyword evidence="14" id="KW-0576">Peroxisome</keyword>
<dbReference type="EC" id="2.3.2.36" evidence="17"/>
<dbReference type="Gramene" id="OPUNC05G08440.1">
    <property type="protein sequence ID" value="OPUNC05G08440.1"/>
    <property type="gene ID" value="OPUNC05G08440"/>
</dbReference>
<name>A0A0E0L0G4_ORYPU</name>
<feature type="compositionally biased region" description="Basic and acidic residues" evidence="18">
    <location>
        <begin position="350"/>
        <end position="373"/>
    </location>
</feature>
<accession>A0A0E0L0G4</accession>
<keyword evidence="5" id="KW-0808">Transferase</keyword>
<evidence type="ECO:0000256" key="3">
    <source>
        <dbReference type="ARBA" id="ARBA00008704"/>
    </source>
</evidence>
<dbReference type="GO" id="GO:0006635">
    <property type="term" value="P:fatty acid beta-oxidation"/>
    <property type="evidence" value="ECO:0007669"/>
    <property type="project" value="EnsemblPlants"/>
</dbReference>
<protein>
    <recommendedName>
        <fullName evidence="17">RING-type E3 ubiquitin transferase (cysteine targeting)</fullName>
        <ecNumber evidence="17">2.3.2.36</ecNumber>
    </recommendedName>
    <alternativeName>
        <fullName evidence="15">Peroxin-2</fullName>
    </alternativeName>
</protein>
<comment type="catalytic activity">
    <reaction evidence="16">
        <text>[E2 ubiquitin-conjugating enzyme]-S-ubiquitinyl-L-cysteine + [acceptor protein]-L-cysteine = [E2 ubiquitin-conjugating enzyme]-L-cysteine + [acceptor protein]-S-ubiquitinyl-L-cysteine.</text>
        <dbReference type="EC" id="2.3.2.36"/>
    </reaction>
</comment>
<comment type="subcellular location">
    <subcellularLocation>
        <location evidence="1">Peroxisome membrane</location>
        <topology evidence="1">Multi-pass membrane protein</topology>
    </subcellularLocation>
</comment>
<comment type="pathway">
    <text evidence="2">Protein modification; protein ubiquitination.</text>
</comment>
<dbReference type="GO" id="GO:0005829">
    <property type="term" value="C:cytosol"/>
    <property type="evidence" value="ECO:0007669"/>
    <property type="project" value="EnsemblPlants"/>
</dbReference>
<evidence type="ECO:0000256" key="5">
    <source>
        <dbReference type="ARBA" id="ARBA00022679"/>
    </source>
</evidence>
<evidence type="ECO:0000256" key="16">
    <source>
        <dbReference type="ARBA" id="ARBA00034438"/>
    </source>
</evidence>
<feature type="region of interest" description="Disordered" evidence="18">
    <location>
        <begin position="350"/>
        <end position="408"/>
    </location>
</feature>
<dbReference type="Proteomes" id="UP000026962">
    <property type="component" value="Chromosome 5"/>
</dbReference>
<dbReference type="GO" id="GO:0006513">
    <property type="term" value="P:protein monoubiquitination"/>
    <property type="evidence" value="ECO:0007669"/>
    <property type="project" value="EnsemblPlants"/>
</dbReference>
<keyword evidence="9" id="KW-0833">Ubl conjugation pathway</keyword>
<dbReference type="OMA" id="WHGLMEL"/>
<dbReference type="GO" id="GO:0061630">
    <property type="term" value="F:ubiquitin protein ligase activity"/>
    <property type="evidence" value="ECO:0007669"/>
    <property type="project" value="UniProtKB-EC"/>
</dbReference>
<dbReference type="InterPro" id="IPR025654">
    <property type="entry name" value="PEX2/10"/>
</dbReference>
<feature type="compositionally biased region" description="Pro residues" evidence="18">
    <location>
        <begin position="22"/>
        <end position="32"/>
    </location>
</feature>
<evidence type="ECO:0000256" key="14">
    <source>
        <dbReference type="ARBA" id="ARBA00023140"/>
    </source>
</evidence>
<evidence type="ECO:0000256" key="4">
    <source>
        <dbReference type="ARBA" id="ARBA00022448"/>
    </source>
</evidence>
<evidence type="ECO:0000256" key="8">
    <source>
        <dbReference type="ARBA" id="ARBA00022771"/>
    </source>
</evidence>
<evidence type="ECO:0000313" key="21">
    <source>
        <dbReference type="Proteomes" id="UP000026962"/>
    </source>
</evidence>
<evidence type="ECO:0000256" key="10">
    <source>
        <dbReference type="ARBA" id="ARBA00022833"/>
    </source>
</evidence>
<evidence type="ECO:0000256" key="18">
    <source>
        <dbReference type="SAM" id="MobiDB-lite"/>
    </source>
</evidence>
<comment type="similarity">
    <text evidence="3">Belongs to the pex2/pex10/pex12 family.</text>
</comment>
<organism evidence="20">
    <name type="scientific">Oryza punctata</name>
    <name type="common">Red rice</name>
    <dbReference type="NCBI Taxonomy" id="4537"/>
    <lineage>
        <taxon>Eukaryota</taxon>
        <taxon>Viridiplantae</taxon>
        <taxon>Streptophyta</taxon>
        <taxon>Embryophyta</taxon>
        <taxon>Tracheophyta</taxon>
        <taxon>Spermatophyta</taxon>
        <taxon>Magnoliopsida</taxon>
        <taxon>Liliopsida</taxon>
        <taxon>Poales</taxon>
        <taxon>Poaceae</taxon>
        <taxon>BOP clade</taxon>
        <taxon>Oryzoideae</taxon>
        <taxon>Oryzeae</taxon>
        <taxon>Oryzinae</taxon>
        <taxon>Oryza</taxon>
    </lineage>
</organism>
<evidence type="ECO:0000256" key="1">
    <source>
        <dbReference type="ARBA" id="ARBA00004585"/>
    </source>
</evidence>
<dbReference type="GO" id="GO:0005778">
    <property type="term" value="C:peroxisomal membrane"/>
    <property type="evidence" value="ECO:0007669"/>
    <property type="project" value="UniProtKB-SubCell"/>
</dbReference>
<keyword evidence="11" id="KW-0653">Protein transport</keyword>
<evidence type="ECO:0000259" key="19">
    <source>
        <dbReference type="Pfam" id="PF04757"/>
    </source>
</evidence>
<keyword evidence="12" id="KW-1133">Transmembrane helix</keyword>
<evidence type="ECO:0000256" key="7">
    <source>
        <dbReference type="ARBA" id="ARBA00022723"/>
    </source>
</evidence>
<keyword evidence="13" id="KW-0472">Membrane</keyword>
<keyword evidence="6" id="KW-0812">Transmembrane</keyword>
<keyword evidence="8" id="KW-0863">Zinc-finger</keyword>
<proteinExistence type="inferred from homology"/>
<dbReference type="GO" id="GO:0008270">
    <property type="term" value="F:zinc ion binding"/>
    <property type="evidence" value="ECO:0007669"/>
    <property type="project" value="UniProtKB-KW"/>
</dbReference>
<evidence type="ECO:0000256" key="9">
    <source>
        <dbReference type="ARBA" id="ARBA00022786"/>
    </source>
</evidence>
<dbReference type="GO" id="GO:0016558">
    <property type="term" value="P:protein import into peroxisome matrix"/>
    <property type="evidence" value="ECO:0007669"/>
    <property type="project" value="EnsemblPlants"/>
</dbReference>
<reference evidence="20" key="1">
    <citation type="submission" date="2015-04" db="UniProtKB">
        <authorList>
            <consortium name="EnsemblPlants"/>
        </authorList>
    </citation>
    <scope>IDENTIFICATION</scope>
</reference>